<organism evidence="2">
    <name type="scientific">marine sediment metagenome</name>
    <dbReference type="NCBI Taxonomy" id="412755"/>
    <lineage>
        <taxon>unclassified sequences</taxon>
        <taxon>metagenomes</taxon>
        <taxon>ecological metagenomes</taxon>
    </lineage>
</organism>
<comment type="similarity">
    <text evidence="1">Belongs to the class-IV pyridoxal-phosphate-dependent aminotransferase family.</text>
</comment>
<dbReference type="GO" id="GO:0003824">
    <property type="term" value="F:catalytic activity"/>
    <property type="evidence" value="ECO:0007669"/>
    <property type="project" value="InterPro"/>
</dbReference>
<reference evidence="2" key="1">
    <citation type="journal article" date="2014" name="Front. Microbiol.">
        <title>High frequency of phylogenetically diverse reductive dehalogenase-homologous genes in deep subseafloor sedimentary metagenomes.</title>
        <authorList>
            <person name="Kawai M."/>
            <person name="Futagami T."/>
            <person name="Toyoda A."/>
            <person name="Takaki Y."/>
            <person name="Nishi S."/>
            <person name="Hori S."/>
            <person name="Arai W."/>
            <person name="Tsubouchi T."/>
            <person name="Morono Y."/>
            <person name="Uchiyama I."/>
            <person name="Ito T."/>
            <person name="Fujiyama A."/>
            <person name="Inagaki F."/>
            <person name="Takami H."/>
        </authorList>
    </citation>
    <scope>NUCLEOTIDE SEQUENCE</scope>
    <source>
        <strain evidence="2">Expedition CK06-06</strain>
    </source>
</reference>
<dbReference type="PANTHER" id="PTHR42743:SF11">
    <property type="entry name" value="AMINODEOXYCHORISMATE LYASE"/>
    <property type="match status" value="1"/>
</dbReference>
<evidence type="ECO:0008006" key="3">
    <source>
        <dbReference type="Google" id="ProtNLM"/>
    </source>
</evidence>
<dbReference type="Gene3D" id="3.20.10.10">
    <property type="entry name" value="D-amino Acid Aminotransferase, subunit A, domain 2"/>
    <property type="match status" value="1"/>
</dbReference>
<dbReference type="InterPro" id="IPR001544">
    <property type="entry name" value="Aminotrans_IV"/>
</dbReference>
<dbReference type="InterPro" id="IPR036038">
    <property type="entry name" value="Aminotransferase-like"/>
</dbReference>
<name>X1UPF9_9ZZZZ</name>
<evidence type="ECO:0000256" key="1">
    <source>
        <dbReference type="ARBA" id="ARBA00009320"/>
    </source>
</evidence>
<gene>
    <name evidence="2" type="ORF">S12H4_56802</name>
</gene>
<dbReference type="InterPro" id="IPR050571">
    <property type="entry name" value="Class-IV_PLP-Dep_Aminotrnsfr"/>
</dbReference>
<dbReference type="PANTHER" id="PTHR42743">
    <property type="entry name" value="AMINO-ACID AMINOTRANSFERASE"/>
    <property type="match status" value="1"/>
</dbReference>
<comment type="caution">
    <text evidence="2">The sequence shown here is derived from an EMBL/GenBank/DDBJ whole genome shotgun (WGS) entry which is preliminary data.</text>
</comment>
<dbReference type="AlphaFoldDB" id="X1UPF9"/>
<dbReference type="SUPFAM" id="SSF56752">
    <property type="entry name" value="D-aminoacid aminotransferase-like PLP-dependent enzymes"/>
    <property type="match status" value="1"/>
</dbReference>
<protein>
    <recommendedName>
        <fullName evidence="3">Aminotransferase class IV</fullName>
    </recommendedName>
</protein>
<dbReference type="Pfam" id="PF01063">
    <property type="entry name" value="Aminotran_4"/>
    <property type="match status" value="1"/>
</dbReference>
<accession>X1UPF9</accession>
<dbReference type="GO" id="GO:0046394">
    <property type="term" value="P:carboxylic acid biosynthetic process"/>
    <property type="evidence" value="ECO:0007669"/>
    <property type="project" value="UniProtKB-ARBA"/>
</dbReference>
<proteinExistence type="inferred from homology"/>
<dbReference type="EMBL" id="BARW01036630">
    <property type="protein sequence ID" value="GAJ19363.1"/>
    <property type="molecule type" value="Genomic_DNA"/>
</dbReference>
<evidence type="ECO:0000313" key="2">
    <source>
        <dbReference type="EMBL" id="GAJ19363.1"/>
    </source>
</evidence>
<sequence>MARKADEALILNPDKTVSETNTANILLVKDNTVIKPVSPHVLPGIMETVVCKLLTGWGFKIESRRLFLEDLFAFDEIMITNSLIGAIPVLSIDREKLPEPSDLWKKINKTLLVTP</sequence>
<dbReference type="InterPro" id="IPR043132">
    <property type="entry name" value="BCAT-like_C"/>
</dbReference>